<feature type="region of interest" description="Disordered" evidence="2">
    <location>
        <begin position="200"/>
        <end position="222"/>
    </location>
</feature>
<evidence type="ECO:0000313" key="5">
    <source>
        <dbReference type="Proteomes" id="UP000282613"/>
    </source>
</evidence>
<proteinExistence type="inferred from homology"/>
<dbReference type="PANTHER" id="PTHR12616:SF8">
    <property type="entry name" value="VACUOLAR PROTEIN SORTING-ASSOCIATED PROTEIN 8 HOMOLOG"/>
    <property type="match status" value="1"/>
</dbReference>
<feature type="compositionally biased region" description="Polar residues" evidence="2">
    <location>
        <begin position="212"/>
        <end position="222"/>
    </location>
</feature>
<dbReference type="Proteomes" id="UP000282613">
    <property type="component" value="Unassembled WGS sequence"/>
</dbReference>
<reference evidence="4 5" key="2">
    <citation type="submission" date="2018-11" db="EMBL/GenBank/DDBJ databases">
        <authorList>
            <consortium name="Pathogen Informatics"/>
        </authorList>
    </citation>
    <scope>NUCLEOTIDE SEQUENCE [LARGE SCALE GENOMIC DNA]</scope>
</reference>
<evidence type="ECO:0000313" key="4">
    <source>
        <dbReference type="EMBL" id="VDK35902.1"/>
    </source>
</evidence>
<comment type="similarity">
    <text evidence="1">Belongs to the VPS8 family.</text>
</comment>
<dbReference type="STRING" id="60517.A0A158R8R3"/>
<evidence type="ECO:0000259" key="3">
    <source>
        <dbReference type="Pfam" id="PF12816"/>
    </source>
</evidence>
<gene>
    <name evidence="4" type="ORF">TASK_LOCUS5956</name>
</gene>
<name>A0A158R8R3_TAEAS</name>
<protein>
    <submittedName>
        <fullName evidence="6">Vps8 domain-containing protein</fullName>
    </submittedName>
</protein>
<dbReference type="SUPFAM" id="SSF50978">
    <property type="entry name" value="WD40 repeat-like"/>
    <property type="match status" value="1"/>
</dbReference>
<dbReference type="GO" id="GO:0030897">
    <property type="term" value="C:HOPS complex"/>
    <property type="evidence" value="ECO:0007669"/>
    <property type="project" value="TreeGrafter"/>
</dbReference>
<dbReference type="Pfam" id="PF12816">
    <property type="entry name" value="TPR_Vps8"/>
    <property type="match status" value="1"/>
</dbReference>
<keyword evidence="5" id="KW-1185">Reference proteome</keyword>
<dbReference type="InterPro" id="IPR015943">
    <property type="entry name" value="WD40/YVTN_repeat-like_dom_sf"/>
</dbReference>
<feature type="domain" description="Vacuolar protein sorting-associated protein 8 central" evidence="3">
    <location>
        <begin position="695"/>
        <end position="880"/>
    </location>
</feature>
<dbReference type="Gene3D" id="2.130.10.10">
    <property type="entry name" value="YVTN repeat-like/Quinoprotein amine dehydrogenase"/>
    <property type="match status" value="1"/>
</dbReference>
<dbReference type="PANTHER" id="PTHR12616">
    <property type="entry name" value="VACUOLAR PROTEIN SORTING VPS41"/>
    <property type="match status" value="1"/>
</dbReference>
<sequence>MSANVKSYTGYSTSSVFSDETDIASDIEADLQDLPAGSEEAETDIVSFVGSTTNSFASPTFAGSFSSLPSESSAAPPFSESEALMQPSSHHQRVYLRSASLNGVHTRLLNAQLRENCGSPSCISLQNFVVVGTNNGFIFVFDRRQKLRLCIDTSTAEVGSGQGSITSLSQNLSSSRLLSGFASGRIAMWQLPIGDGTNTCEDIENDDKEGEQSQSETGEARTKNQWTAISLRVIDDAHADGQSVIFCAFTSLPTVAVSVDSSGSAYELDFRRGILGRSTLSACFFSGSHGEICAISPLRPTHTSGLLLNYQRQPGFRALLGSAMVAMASFTKVIVIVLKPKFRVIFWQHLKGPPSCLPLLAWSWCIPDATESNLDESVAFLGFARASTTHIARISTRPLGLHAEVPSSACVFSLSGRQFVHQFQLLRTISLDRRIVTLHFFTLDHLAILDSEEMLRLYDVSTEQEVESFNLTTVEICYNSSAFKALAIGGTTCASERACANSIASAGGKLLVLGKSGISMLVLKPWKERAISLFGAGRIEEALTSCRQVLQEVPPPPDLRESLLQVLSHMPLSQAKCRPTPPIVATLVEICVMADLMEFLNTAVIPVYRRDALTFPLLLRCICTRLLQVRPVYEAPDNDIDDCCLRHLSPDISMELLTWCVCGPNITPSNVSPASMASRSLSEREASNHQQRLHMRVKNGRSLAESCLVRFSPTSLNIDKVLKFCLSNGLYQGFMYVYTYVLQDHEAAFRWLTDLLIKKAQSLVKRKPSLDTLSSFSANSVASYQSWDNLDISEAVNTILLFLRSCFAGEEVFGIPLDPKFCADVSNKIFNLLLSANISSPEHQQKSLFSQHTTSATCAIPRLRALLHFGGTIDLLNMLTLVLRESTFFSIKQLSLDQGCQRRRRLFNALVTCALDEAGEVFFPLDPADITRLLCFIGEQILLPENASLAFENQKIFRMLEYLYKRTDFSKVTNLPLTELSDVLYRLLFSGRLDASQDLLEMAENVGLSDFCERVYRSQGKVEAVFSCLLTSLQRVISIQPMRDTVQLQALVSRIFVFLSDYLASPPETENNFAPLVNRFLKFVEPYAHLDPLRCLILLMQAIGPSMRRILYALDIIFMSDEPLPRNLLFRSASSQTSQLPFDEDVPLAVEGPHHPAAILILEPFYELMHSEMPELERENAVATLAGNVNLRLALDELLAKPDPLVAELYVRLLLASNQRERVREFLALNEEYRASVLLEFLDEENYFQELACIYEKIGDREKATDLLKKDFLTYWNRLVDCCSTAPTSTNSGWAEGCKQVYSCADAWFAFTARHCSSKRSSVNEPSWYVIIDVLSALRKQQLPEQLTSELNSIFHKMLESASPYVPIPALINRVLQLSDATAASFSSATNRFLLQLLGVWQKEVSLMQDCHRLMANDINALEQLLVRALKRGLGLRRYSCALCGLTFARRYRQLRSLVTSRLHTGGFSTLNERQPTRSEILLCGHGVHVDCYESCRDRHKSRLPEDRQFVCPQCTDLLDPSAPLPLVGWGGGEANGNFGAITTRSLPVFPSHFLDAHDEIQVGSTHSDRVSTLEQYRVWHRNARANDILWANWHRLTQESTNPFGDEEDE</sequence>
<dbReference type="Pfam" id="PF23410">
    <property type="entry name" value="Beta-prop_VPS8"/>
    <property type="match status" value="1"/>
</dbReference>
<accession>A0A158R8R3</accession>
<dbReference type="WBParaSite" id="TASK_0000595501-mRNA-1">
    <property type="protein sequence ID" value="TASK_0000595501-mRNA-1"/>
    <property type="gene ID" value="TASK_0000595501"/>
</dbReference>
<dbReference type="OrthoDB" id="289913at2759"/>
<organism evidence="6">
    <name type="scientific">Taenia asiatica</name>
    <name type="common">Asian tapeworm</name>
    <dbReference type="NCBI Taxonomy" id="60517"/>
    <lineage>
        <taxon>Eukaryota</taxon>
        <taxon>Metazoa</taxon>
        <taxon>Spiralia</taxon>
        <taxon>Lophotrochozoa</taxon>
        <taxon>Platyhelminthes</taxon>
        <taxon>Cestoda</taxon>
        <taxon>Eucestoda</taxon>
        <taxon>Cyclophyllidea</taxon>
        <taxon>Taeniidae</taxon>
        <taxon>Taenia</taxon>
    </lineage>
</organism>
<evidence type="ECO:0000256" key="2">
    <source>
        <dbReference type="SAM" id="MobiDB-lite"/>
    </source>
</evidence>
<dbReference type="InterPro" id="IPR045111">
    <property type="entry name" value="Vps41/Vps8"/>
</dbReference>
<reference evidence="6" key="1">
    <citation type="submission" date="2016-04" db="UniProtKB">
        <authorList>
            <consortium name="WormBaseParasite"/>
        </authorList>
    </citation>
    <scope>IDENTIFICATION</scope>
</reference>
<evidence type="ECO:0000256" key="1">
    <source>
        <dbReference type="ARBA" id="ARBA00009422"/>
    </source>
</evidence>
<dbReference type="GO" id="GO:0006623">
    <property type="term" value="P:protein targeting to vacuole"/>
    <property type="evidence" value="ECO:0007669"/>
    <property type="project" value="InterPro"/>
</dbReference>
<dbReference type="EMBL" id="UYRS01018456">
    <property type="protein sequence ID" value="VDK35902.1"/>
    <property type="molecule type" value="Genomic_DNA"/>
</dbReference>
<evidence type="ECO:0000313" key="6">
    <source>
        <dbReference type="WBParaSite" id="TASK_0000595501-mRNA-1"/>
    </source>
</evidence>
<dbReference type="InterPro" id="IPR025941">
    <property type="entry name" value="Vps8_central_dom"/>
</dbReference>
<dbReference type="InterPro" id="IPR036322">
    <property type="entry name" value="WD40_repeat_dom_sf"/>
</dbReference>
<dbReference type="GO" id="GO:0034058">
    <property type="term" value="P:endosomal vesicle fusion"/>
    <property type="evidence" value="ECO:0007669"/>
    <property type="project" value="TreeGrafter"/>
</dbReference>
<dbReference type="GO" id="GO:0005770">
    <property type="term" value="C:late endosome"/>
    <property type="evidence" value="ECO:0007669"/>
    <property type="project" value="TreeGrafter"/>
</dbReference>